<name>A0A415E4Z6_9FIRM</name>
<keyword evidence="2" id="KW-1185">Reference proteome</keyword>
<dbReference type="InterPro" id="IPR027417">
    <property type="entry name" value="P-loop_NTPase"/>
</dbReference>
<evidence type="ECO:0000313" key="2">
    <source>
        <dbReference type="Proteomes" id="UP000284841"/>
    </source>
</evidence>
<organism evidence="1 2">
    <name type="scientific">Emergencia timonensis</name>
    <dbReference type="NCBI Taxonomy" id="1776384"/>
    <lineage>
        <taxon>Bacteria</taxon>
        <taxon>Bacillati</taxon>
        <taxon>Bacillota</taxon>
        <taxon>Clostridia</taxon>
        <taxon>Peptostreptococcales</taxon>
        <taxon>Anaerovoracaceae</taxon>
        <taxon>Emergencia</taxon>
    </lineage>
</organism>
<protein>
    <submittedName>
        <fullName evidence="1">Uncharacterized protein</fullName>
    </submittedName>
</protein>
<gene>
    <name evidence="1" type="ORF">DW099_10045</name>
</gene>
<dbReference type="SUPFAM" id="SSF52540">
    <property type="entry name" value="P-loop containing nucleoside triphosphate hydrolases"/>
    <property type="match status" value="1"/>
</dbReference>
<accession>A0A415E4Z6</accession>
<dbReference type="AlphaFoldDB" id="A0A415E4Z6"/>
<comment type="caution">
    <text evidence="1">The sequence shown here is derived from an EMBL/GenBank/DDBJ whole genome shotgun (WGS) entry which is preliminary data.</text>
</comment>
<evidence type="ECO:0000313" key="1">
    <source>
        <dbReference type="EMBL" id="RHJ88701.1"/>
    </source>
</evidence>
<dbReference type="Proteomes" id="UP000284841">
    <property type="component" value="Unassembled WGS sequence"/>
</dbReference>
<dbReference type="EMBL" id="QRMS01000002">
    <property type="protein sequence ID" value="RHJ88701.1"/>
    <property type="molecule type" value="Genomic_DNA"/>
</dbReference>
<sequence>MNNLQFIKKLYNGRNCYSDSLTEGELEQLHIPSGVEAIVEKMVKENRIVFLTGNPGDGKTYIIRAIEPTLKQENIYVEKDLNSVTDEEIEKVIANILECYHNNKSCIIAANEFPFFKLIRSSRALAPELHKELTAIKKNTIIYGYSAVELKRICIIDLNERSLLDKDRSIITPIIEKFVSLLKDSQGINSILDYNVSALQNEHVVEQLKKLFSLVAMSGEHFAMRDILGAISYTITSCTNDDDDNLGYYYDALFSGDNDLMTFISCFDPVMLTVPSLDEQLWNGEKVEGWLMGHPAQWPYELTENSIEEANNLFKSIKRRYYFENIFAKSLSSLQPTDYLECERIFTKLTRASEKRQILRMLIHSMNRLFLSSDEEREHLRIWTTHSYDQGRVAGAAVSTRYVDATELELLYPSPASWLVDMEYSPNCLLMRLKNKPEVKLEIDTTLLRGLICIKNGYPSSLLSSQYELAISQFTQQLSATSYAKNYGDGKIVLANRRDGSQKNIFIEDNKYRFNDRGEY</sequence>
<reference evidence="1 2" key="1">
    <citation type="submission" date="2018-08" db="EMBL/GenBank/DDBJ databases">
        <title>A genome reference for cultivated species of the human gut microbiota.</title>
        <authorList>
            <person name="Zou Y."/>
            <person name="Xue W."/>
            <person name="Luo G."/>
        </authorList>
    </citation>
    <scope>NUCLEOTIDE SEQUENCE [LARGE SCALE GENOMIC DNA]</scope>
    <source>
        <strain evidence="1 2">AM07-24</strain>
    </source>
</reference>
<dbReference type="RefSeq" id="WP_118335434.1">
    <property type="nucleotide sequence ID" value="NZ_AP025567.1"/>
</dbReference>
<proteinExistence type="predicted"/>
<dbReference type="OrthoDB" id="9801841at2"/>